<feature type="region of interest" description="Disordered" evidence="4">
    <location>
        <begin position="35"/>
        <end position="60"/>
    </location>
</feature>
<dbReference type="InterPro" id="IPR006059">
    <property type="entry name" value="SBP"/>
</dbReference>
<keyword evidence="7" id="KW-1185">Reference proteome</keyword>
<evidence type="ECO:0000256" key="1">
    <source>
        <dbReference type="ARBA" id="ARBA00008520"/>
    </source>
</evidence>
<evidence type="ECO:0000313" key="7">
    <source>
        <dbReference type="Proteomes" id="UP001141950"/>
    </source>
</evidence>
<comment type="similarity">
    <text evidence="1">Belongs to the bacterial solute-binding protein 1 family.</text>
</comment>
<comment type="caution">
    <text evidence="6">The sequence shown here is derived from an EMBL/GenBank/DDBJ whole genome shotgun (WGS) entry which is preliminary data.</text>
</comment>
<evidence type="ECO:0000256" key="4">
    <source>
        <dbReference type="SAM" id="MobiDB-lite"/>
    </source>
</evidence>
<evidence type="ECO:0000256" key="2">
    <source>
        <dbReference type="ARBA" id="ARBA00022448"/>
    </source>
</evidence>
<dbReference type="SUPFAM" id="SSF53850">
    <property type="entry name" value="Periplasmic binding protein-like II"/>
    <property type="match status" value="1"/>
</dbReference>
<proteinExistence type="inferred from homology"/>
<dbReference type="PANTHER" id="PTHR30061:SF50">
    <property type="entry name" value="MALTOSE_MALTODEXTRIN-BINDING PERIPLASMIC PROTEIN"/>
    <property type="match status" value="1"/>
</dbReference>
<dbReference type="Proteomes" id="UP001141950">
    <property type="component" value="Unassembled WGS sequence"/>
</dbReference>
<reference evidence="6" key="1">
    <citation type="submission" date="2022-08" db="EMBL/GenBank/DDBJ databases">
        <title>The genomic sequence of strain Paenibacillus sp. SCIV0701.</title>
        <authorList>
            <person name="Zhao H."/>
        </authorList>
    </citation>
    <scope>NUCLEOTIDE SEQUENCE</scope>
    <source>
        <strain evidence="6">SCIV0701</strain>
    </source>
</reference>
<protein>
    <submittedName>
        <fullName evidence="6">Sugar ABC transporter substrate-binding protein</fullName>
    </submittedName>
</protein>
<dbReference type="PROSITE" id="PS51257">
    <property type="entry name" value="PROKAR_LIPOPROTEIN"/>
    <property type="match status" value="1"/>
</dbReference>
<dbReference type="Pfam" id="PF01547">
    <property type="entry name" value="SBP_bac_1"/>
    <property type="match status" value="1"/>
</dbReference>
<evidence type="ECO:0000256" key="5">
    <source>
        <dbReference type="SAM" id="SignalP"/>
    </source>
</evidence>
<feature type="chain" id="PRO_5040747380" evidence="5">
    <location>
        <begin position="24"/>
        <end position="471"/>
    </location>
</feature>
<dbReference type="GO" id="GO:0055052">
    <property type="term" value="C:ATP-binding cassette (ABC) transporter complex, substrate-binding subunit-containing"/>
    <property type="evidence" value="ECO:0007669"/>
    <property type="project" value="TreeGrafter"/>
</dbReference>
<dbReference type="CDD" id="cd14747">
    <property type="entry name" value="PBP2_MalE"/>
    <property type="match status" value="1"/>
</dbReference>
<dbReference type="GO" id="GO:0015768">
    <property type="term" value="P:maltose transport"/>
    <property type="evidence" value="ECO:0007669"/>
    <property type="project" value="TreeGrafter"/>
</dbReference>
<dbReference type="PANTHER" id="PTHR30061">
    <property type="entry name" value="MALTOSE-BINDING PERIPLASMIC PROTEIN"/>
    <property type="match status" value="1"/>
</dbReference>
<feature type="signal peptide" evidence="5">
    <location>
        <begin position="1"/>
        <end position="23"/>
    </location>
</feature>
<dbReference type="EMBL" id="JANIPJ010000006">
    <property type="protein sequence ID" value="MCR2804385.1"/>
    <property type="molecule type" value="Genomic_DNA"/>
</dbReference>
<dbReference type="RefSeq" id="WP_257445365.1">
    <property type="nucleotide sequence ID" value="NZ_JANIPJ010000006.1"/>
</dbReference>
<evidence type="ECO:0000313" key="6">
    <source>
        <dbReference type="EMBL" id="MCR2804385.1"/>
    </source>
</evidence>
<keyword evidence="3 5" id="KW-0732">Signal</keyword>
<dbReference type="GO" id="GO:0042956">
    <property type="term" value="P:maltodextrin transmembrane transport"/>
    <property type="evidence" value="ECO:0007669"/>
    <property type="project" value="TreeGrafter"/>
</dbReference>
<dbReference type="GO" id="GO:1901982">
    <property type="term" value="F:maltose binding"/>
    <property type="evidence" value="ECO:0007669"/>
    <property type="project" value="TreeGrafter"/>
</dbReference>
<gene>
    <name evidence="6" type="ORF">NQZ67_10875</name>
</gene>
<organism evidence="6 7">
    <name type="scientific">Paenibacillus soyae</name>
    <dbReference type="NCBI Taxonomy" id="2969249"/>
    <lineage>
        <taxon>Bacteria</taxon>
        <taxon>Bacillati</taxon>
        <taxon>Bacillota</taxon>
        <taxon>Bacilli</taxon>
        <taxon>Bacillales</taxon>
        <taxon>Paenibacillaceae</taxon>
        <taxon>Paenibacillus</taxon>
    </lineage>
</organism>
<dbReference type="Gene3D" id="3.40.190.10">
    <property type="entry name" value="Periplasmic binding protein-like II"/>
    <property type="match status" value="2"/>
</dbReference>
<accession>A0A9X2MQ73</accession>
<dbReference type="AlphaFoldDB" id="A0A9X2MQ73"/>
<name>A0A9X2MQ73_9BACL</name>
<keyword evidence="2" id="KW-0813">Transport</keyword>
<evidence type="ECO:0000256" key="3">
    <source>
        <dbReference type="ARBA" id="ARBA00022729"/>
    </source>
</evidence>
<sequence length="471" mass="50300">MSKKRISLIMLSMMLMVGMFLSACGSSGGNNGAGNQNGGAAANETDKNTNNSTGDAPKEDVTLTAWIMPNSPKPDKDFLTAMKPYLDQNPNVKLNVTVLDWGSAWTKITTAATSGQGPDILQLGTTWVPAIAAMNGIEDLTDLVGEVGGAENYLPASWKTTMIDGKSEVYGVPWFVDARALFYRTDALAQAGLDPATAFKDWDTFKETLSKLNGTEIEGQTMTAFGVPGKNDWNVPHNIFPWIWAAGGKVLNDDNTQVVFNDKTALDGVMYYTGLANEGLVDKASLEKNSSQIESDFSDGKTAVMVSGAWMIKNFATPEEDGGVAGKTAAKNYGVAALPAGPAGSSTFIGGSHLTIFKGSKHKEAAWDVIKFLSGDEAQLEYSKLSGQLPAKKVVMDSLKADPNYKALVEATDYGMSYPSIPQWGPCETALVKYFGNIWDIVAGVSGTYNEESIQKQLGDAANEVNAILNQ</sequence>